<comment type="caution">
    <text evidence="1">The sequence shown here is derived from an EMBL/GenBank/DDBJ whole genome shotgun (WGS) entry which is preliminary data.</text>
</comment>
<accession>A0A9D4DBP7</accession>
<reference evidence="1" key="2">
    <citation type="submission" date="2020-11" db="EMBL/GenBank/DDBJ databases">
        <authorList>
            <person name="McCartney M.A."/>
            <person name="Auch B."/>
            <person name="Kono T."/>
            <person name="Mallez S."/>
            <person name="Becker A."/>
            <person name="Gohl D.M."/>
            <person name="Silverstein K.A.T."/>
            <person name="Koren S."/>
            <person name="Bechman K.B."/>
            <person name="Herman A."/>
            <person name="Abrahante J.E."/>
            <person name="Garbe J."/>
        </authorList>
    </citation>
    <scope>NUCLEOTIDE SEQUENCE</scope>
    <source>
        <strain evidence="1">Duluth1</strain>
        <tissue evidence="1">Whole animal</tissue>
    </source>
</reference>
<sequence>MKVDNVHKVTTKAHIVTVGIDLLNIKHNKRLRSGFGVRFATERSRVRAPLWERCLDYPHRHQELLKEIAARQSAVITDSLSWPSLDHPQANLDGVFARIVHLKKGKVVTDPLTLLIQETFRNSVLALKMWRTQIDHSTSFGYMDTFNGTTTQLYLPFFERK</sequence>
<organism evidence="1 2">
    <name type="scientific">Dreissena polymorpha</name>
    <name type="common">Zebra mussel</name>
    <name type="synonym">Mytilus polymorpha</name>
    <dbReference type="NCBI Taxonomy" id="45954"/>
    <lineage>
        <taxon>Eukaryota</taxon>
        <taxon>Metazoa</taxon>
        <taxon>Spiralia</taxon>
        <taxon>Lophotrochozoa</taxon>
        <taxon>Mollusca</taxon>
        <taxon>Bivalvia</taxon>
        <taxon>Autobranchia</taxon>
        <taxon>Heteroconchia</taxon>
        <taxon>Euheterodonta</taxon>
        <taxon>Imparidentia</taxon>
        <taxon>Neoheterodontei</taxon>
        <taxon>Myida</taxon>
        <taxon>Dreissenoidea</taxon>
        <taxon>Dreissenidae</taxon>
        <taxon>Dreissena</taxon>
    </lineage>
</organism>
<protein>
    <submittedName>
        <fullName evidence="1">Uncharacterized protein</fullName>
    </submittedName>
</protein>
<dbReference type="AlphaFoldDB" id="A0A9D4DBP7"/>
<dbReference type="EMBL" id="JAIWYP010000011">
    <property type="protein sequence ID" value="KAH3741719.1"/>
    <property type="molecule type" value="Genomic_DNA"/>
</dbReference>
<evidence type="ECO:0000313" key="1">
    <source>
        <dbReference type="EMBL" id="KAH3741719.1"/>
    </source>
</evidence>
<keyword evidence="2" id="KW-1185">Reference proteome</keyword>
<gene>
    <name evidence="1" type="ORF">DPMN_048444</name>
</gene>
<reference evidence="1" key="1">
    <citation type="journal article" date="2019" name="bioRxiv">
        <title>The Genome of the Zebra Mussel, Dreissena polymorpha: A Resource for Invasive Species Research.</title>
        <authorList>
            <person name="McCartney M.A."/>
            <person name="Auch B."/>
            <person name="Kono T."/>
            <person name="Mallez S."/>
            <person name="Zhang Y."/>
            <person name="Obille A."/>
            <person name="Becker A."/>
            <person name="Abrahante J.E."/>
            <person name="Garbe J."/>
            <person name="Badalamenti J.P."/>
            <person name="Herman A."/>
            <person name="Mangelson H."/>
            <person name="Liachko I."/>
            <person name="Sullivan S."/>
            <person name="Sone E.D."/>
            <person name="Koren S."/>
            <person name="Silverstein K.A.T."/>
            <person name="Beckman K.B."/>
            <person name="Gohl D.M."/>
        </authorList>
    </citation>
    <scope>NUCLEOTIDE SEQUENCE</scope>
    <source>
        <strain evidence="1">Duluth1</strain>
        <tissue evidence="1">Whole animal</tissue>
    </source>
</reference>
<evidence type="ECO:0000313" key="2">
    <source>
        <dbReference type="Proteomes" id="UP000828390"/>
    </source>
</evidence>
<dbReference type="Proteomes" id="UP000828390">
    <property type="component" value="Unassembled WGS sequence"/>
</dbReference>
<proteinExistence type="predicted"/>
<name>A0A9D4DBP7_DREPO</name>